<protein>
    <submittedName>
        <fullName evidence="2">Uncharacterized protein</fullName>
    </submittedName>
</protein>
<keyword evidence="3" id="KW-1185">Reference proteome</keyword>
<proteinExistence type="predicted"/>
<accession>A0A1N7GTA7</accession>
<evidence type="ECO:0000313" key="2">
    <source>
        <dbReference type="EMBL" id="SIS15821.1"/>
    </source>
</evidence>
<feature type="region of interest" description="Disordered" evidence="1">
    <location>
        <begin position="1"/>
        <end position="40"/>
    </location>
</feature>
<sequence>MELTVPDSRTHGVAERDSLYDSRRSYVENKARTDRDERGT</sequence>
<evidence type="ECO:0000256" key="1">
    <source>
        <dbReference type="SAM" id="MobiDB-lite"/>
    </source>
</evidence>
<reference evidence="3" key="1">
    <citation type="submission" date="2017-01" db="EMBL/GenBank/DDBJ databases">
        <authorList>
            <person name="Varghese N."/>
            <person name="Submissions S."/>
        </authorList>
    </citation>
    <scope>NUCLEOTIDE SEQUENCE [LARGE SCALE GENOMIC DNA]</scope>
    <source>
        <strain evidence="3">type strain: HArc-</strain>
    </source>
</reference>
<dbReference type="RefSeq" id="WP_394329406.1">
    <property type="nucleotide sequence ID" value="NZ_FTNR01000015.1"/>
</dbReference>
<dbReference type="EMBL" id="FTNR01000015">
    <property type="protein sequence ID" value="SIS15821.1"/>
    <property type="molecule type" value="Genomic_DNA"/>
</dbReference>
<dbReference type="Proteomes" id="UP000185936">
    <property type="component" value="Unassembled WGS sequence"/>
</dbReference>
<feature type="compositionally biased region" description="Basic and acidic residues" evidence="1">
    <location>
        <begin position="8"/>
        <end position="40"/>
    </location>
</feature>
<dbReference type="AlphaFoldDB" id="A0A1N7GTA7"/>
<organism evidence="2 3">
    <name type="scientific">Natronorubrum thiooxidans</name>
    <dbReference type="NCBI Taxonomy" id="308853"/>
    <lineage>
        <taxon>Archaea</taxon>
        <taxon>Methanobacteriati</taxon>
        <taxon>Methanobacteriota</taxon>
        <taxon>Stenosarchaea group</taxon>
        <taxon>Halobacteria</taxon>
        <taxon>Halobacteriales</taxon>
        <taxon>Natrialbaceae</taxon>
        <taxon>Natronorubrum</taxon>
    </lineage>
</organism>
<evidence type="ECO:0000313" key="3">
    <source>
        <dbReference type="Proteomes" id="UP000185936"/>
    </source>
</evidence>
<name>A0A1N7GTA7_9EURY</name>
<gene>
    <name evidence="2" type="ORF">SAMN05421752_11546</name>
</gene>